<keyword evidence="1" id="KW-0812">Transmembrane</keyword>
<keyword evidence="3" id="KW-1185">Reference proteome</keyword>
<comment type="caution">
    <text evidence="2">The sequence shown here is derived from an EMBL/GenBank/DDBJ whole genome shotgun (WGS) entry which is preliminary data.</text>
</comment>
<dbReference type="SUPFAM" id="SSF53474">
    <property type="entry name" value="alpha/beta-Hydrolases"/>
    <property type="match status" value="1"/>
</dbReference>
<evidence type="ECO:0000313" key="2">
    <source>
        <dbReference type="EMBL" id="CAL1267134.1"/>
    </source>
</evidence>
<sequence>MLEKSLLQRVCYLGSQWPAIRSCSGYRHHVWHISSSQGSVENKGFKKKDNVNFPEKTVTVYSCENIYDRWKKDRTFSHIPKSGVYATMRYIDTFEQSEDSNNKRRKTVLCIHGIPGNYGIFSYLIKALSDNGIRVIVPTFPQSLFLPGKYQKELFRHSLEEKTQVFKDFLKAIKVSEVDCIVAHSSGIYPAFQLMRDPSINGKCQVFFNTGGHKPTVTMRPYWAIRAIVYLYLTSLGRIFIQKTGRFLMKYVLRTPIRVDDVDGIALLAVTMVFSQFWKTKDIFEEIAKKETPTLYIFSEDDKVVEEALTYQVLSLLGASKENVNFYDKEGELQKKGKDLSWLKLLSFKEGSHYVFRKHPDVCNQEVLQLLKKIKVPNEDSSEIKSNVNK</sequence>
<dbReference type="PANTHER" id="PTHR47533">
    <property type="entry name" value="PROTEIN CBG21859"/>
    <property type="match status" value="1"/>
</dbReference>
<dbReference type="InterPro" id="IPR029058">
    <property type="entry name" value="AB_hydrolase_fold"/>
</dbReference>
<gene>
    <name evidence="2" type="ORF">LARSCL_LOCUS3482</name>
</gene>
<evidence type="ECO:0000313" key="3">
    <source>
        <dbReference type="Proteomes" id="UP001497382"/>
    </source>
</evidence>
<organism evidence="2 3">
    <name type="scientific">Larinioides sclopetarius</name>
    <dbReference type="NCBI Taxonomy" id="280406"/>
    <lineage>
        <taxon>Eukaryota</taxon>
        <taxon>Metazoa</taxon>
        <taxon>Ecdysozoa</taxon>
        <taxon>Arthropoda</taxon>
        <taxon>Chelicerata</taxon>
        <taxon>Arachnida</taxon>
        <taxon>Araneae</taxon>
        <taxon>Araneomorphae</taxon>
        <taxon>Entelegynae</taxon>
        <taxon>Araneoidea</taxon>
        <taxon>Araneidae</taxon>
        <taxon>Larinioides</taxon>
    </lineage>
</organism>
<dbReference type="Gene3D" id="3.40.50.1820">
    <property type="entry name" value="alpha/beta hydrolase"/>
    <property type="match status" value="1"/>
</dbReference>
<reference evidence="2 3" key="1">
    <citation type="submission" date="2024-04" db="EMBL/GenBank/DDBJ databases">
        <authorList>
            <person name="Rising A."/>
            <person name="Reimegard J."/>
            <person name="Sonavane S."/>
            <person name="Akerstrom W."/>
            <person name="Nylinder S."/>
            <person name="Hedman E."/>
            <person name="Kallberg Y."/>
        </authorList>
    </citation>
    <scope>NUCLEOTIDE SEQUENCE [LARGE SCALE GENOMIC DNA]</scope>
</reference>
<dbReference type="EMBL" id="CAXIEN010000026">
    <property type="protein sequence ID" value="CAL1267134.1"/>
    <property type="molecule type" value="Genomic_DNA"/>
</dbReference>
<evidence type="ECO:0000256" key="1">
    <source>
        <dbReference type="SAM" id="Phobius"/>
    </source>
</evidence>
<dbReference type="PANTHER" id="PTHR47533:SF4">
    <property type="entry name" value="AB HYDROLASE-1 DOMAIN-CONTAINING PROTEIN"/>
    <property type="match status" value="1"/>
</dbReference>
<dbReference type="Proteomes" id="UP001497382">
    <property type="component" value="Unassembled WGS sequence"/>
</dbReference>
<keyword evidence="1" id="KW-1133">Transmembrane helix</keyword>
<protein>
    <submittedName>
        <fullName evidence="2">Uncharacterized protein</fullName>
    </submittedName>
</protein>
<name>A0AAV1Z6A8_9ARAC</name>
<dbReference type="Pfam" id="PF06342">
    <property type="entry name" value="DUF1057"/>
    <property type="match status" value="1"/>
</dbReference>
<accession>A0AAV1Z6A8</accession>
<feature type="transmembrane region" description="Helical" evidence="1">
    <location>
        <begin position="223"/>
        <end position="241"/>
    </location>
</feature>
<keyword evidence="1" id="KW-0472">Membrane</keyword>
<dbReference type="AlphaFoldDB" id="A0AAV1Z6A8"/>
<dbReference type="InterPro" id="IPR010463">
    <property type="entry name" value="DUF1057"/>
</dbReference>
<proteinExistence type="predicted"/>